<accession>A0A5J4KM20</accession>
<dbReference type="PANTHER" id="PTHR30349">
    <property type="entry name" value="PHAGE INTEGRASE-RELATED"/>
    <property type="match status" value="1"/>
</dbReference>
<feature type="domain" description="Tyr recombinase" evidence="7">
    <location>
        <begin position="137"/>
        <end position="332"/>
    </location>
</feature>
<feature type="domain" description="Core-binding (CB)" evidence="8">
    <location>
        <begin position="24"/>
        <end position="116"/>
    </location>
</feature>
<dbReference type="InterPro" id="IPR050090">
    <property type="entry name" value="Tyrosine_recombinase_XerCD"/>
</dbReference>
<evidence type="ECO:0000256" key="5">
    <source>
        <dbReference type="PROSITE-ProRule" id="PRU01248"/>
    </source>
</evidence>
<dbReference type="InterPro" id="IPR002104">
    <property type="entry name" value="Integrase_catalytic"/>
</dbReference>
<evidence type="ECO:0000256" key="2">
    <source>
        <dbReference type="ARBA" id="ARBA00022908"/>
    </source>
</evidence>
<keyword evidence="10" id="KW-1185">Reference proteome</keyword>
<proteinExistence type="inferred from homology"/>
<dbReference type="PROSITE" id="PS51898">
    <property type="entry name" value="TYR_RECOMBINASE"/>
    <property type="match status" value="1"/>
</dbReference>
<evidence type="ECO:0000256" key="6">
    <source>
        <dbReference type="SAM" id="MobiDB-lite"/>
    </source>
</evidence>
<protein>
    <submittedName>
        <fullName evidence="9">Tyrosine recombinase XerD</fullName>
    </submittedName>
</protein>
<dbReference type="Pfam" id="PF02899">
    <property type="entry name" value="Phage_int_SAM_1"/>
    <property type="match status" value="1"/>
</dbReference>
<evidence type="ECO:0000313" key="10">
    <source>
        <dbReference type="Proteomes" id="UP000326912"/>
    </source>
</evidence>
<dbReference type="Pfam" id="PF00589">
    <property type="entry name" value="Phage_integrase"/>
    <property type="match status" value="1"/>
</dbReference>
<evidence type="ECO:0000259" key="7">
    <source>
        <dbReference type="PROSITE" id="PS51898"/>
    </source>
</evidence>
<dbReference type="AlphaFoldDB" id="A0A5J4KM20"/>
<keyword evidence="2" id="KW-0229">DNA integration</keyword>
<dbReference type="SUPFAM" id="SSF56349">
    <property type="entry name" value="DNA breaking-rejoining enzymes"/>
    <property type="match status" value="1"/>
</dbReference>
<feature type="region of interest" description="Disordered" evidence="6">
    <location>
        <begin position="1"/>
        <end position="21"/>
    </location>
</feature>
<dbReference type="InterPro" id="IPR010998">
    <property type="entry name" value="Integrase_recombinase_N"/>
</dbReference>
<keyword evidence="4" id="KW-0233">DNA recombination</keyword>
<name>A0A5J4KM20_9CHLR</name>
<evidence type="ECO:0000256" key="3">
    <source>
        <dbReference type="ARBA" id="ARBA00023125"/>
    </source>
</evidence>
<comment type="caution">
    <text evidence="9">The sequence shown here is derived from an EMBL/GenBank/DDBJ whole genome shotgun (WGS) entry which is preliminary data.</text>
</comment>
<reference evidence="9 10" key="1">
    <citation type="submission" date="2019-10" db="EMBL/GenBank/DDBJ databases">
        <title>Dictyobacter vulcani sp. nov., within the class Ktedonobacteria, isolated from soil of volcanic Mt. Zao.</title>
        <authorList>
            <person name="Zheng Y."/>
            <person name="Wang C.M."/>
            <person name="Sakai Y."/>
            <person name="Abe K."/>
            <person name="Yokota A."/>
            <person name="Yabe S."/>
        </authorList>
    </citation>
    <scope>NUCLEOTIDE SEQUENCE [LARGE SCALE GENOMIC DNA]</scope>
    <source>
        <strain evidence="9 10">W12</strain>
    </source>
</reference>
<evidence type="ECO:0000256" key="4">
    <source>
        <dbReference type="ARBA" id="ARBA00023172"/>
    </source>
</evidence>
<dbReference type="GO" id="GO:0003677">
    <property type="term" value="F:DNA binding"/>
    <property type="evidence" value="ECO:0007669"/>
    <property type="project" value="UniProtKB-UniRule"/>
</dbReference>
<dbReference type="GO" id="GO:0015074">
    <property type="term" value="P:DNA integration"/>
    <property type="evidence" value="ECO:0007669"/>
    <property type="project" value="UniProtKB-KW"/>
</dbReference>
<evidence type="ECO:0000259" key="8">
    <source>
        <dbReference type="PROSITE" id="PS51900"/>
    </source>
</evidence>
<comment type="similarity">
    <text evidence="1">Belongs to the 'phage' integrase family.</text>
</comment>
<dbReference type="InterPro" id="IPR011010">
    <property type="entry name" value="DNA_brk_join_enz"/>
</dbReference>
<dbReference type="Proteomes" id="UP000326912">
    <property type="component" value="Unassembled WGS sequence"/>
</dbReference>
<dbReference type="Gene3D" id="1.10.443.10">
    <property type="entry name" value="Intergrase catalytic core"/>
    <property type="match status" value="1"/>
</dbReference>
<evidence type="ECO:0000256" key="1">
    <source>
        <dbReference type="ARBA" id="ARBA00008857"/>
    </source>
</evidence>
<dbReference type="Gene3D" id="1.10.150.130">
    <property type="match status" value="1"/>
</dbReference>
<dbReference type="InterPro" id="IPR013762">
    <property type="entry name" value="Integrase-like_cat_sf"/>
</dbReference>
<dbReference type="GO" id="GO:0006310">
    <property type="term" value="P:DNA recombination"/>
    <property type="evidence" value="ECO:0007669"/>
    <property type="project" value="UniProtKB-KW"/>
</dbReference>
<dbReference type="InterPro" id="IPR004107">
    <property type="entry name" value="Integrase_SAM-like_N"/>
</dbReference>
<gene>
    <name evidence="9" type="primary">xerD_1</name>
    <name evidence="9" type="ORF">KDW_03480</name>
</gene>
<dbReference type="PROSITE" id="PS51900">
    <property type="entry name" value="CB"/>
    <property type="match status" value="1"/>
</dbReference>
<sequence>MKYTKRRRKVDGSMPSDHTVGSGLTLHEALEVFLLSHDARGHSKNTSIHYRGPLRKLLNYLSTNYHYKTIDQVEEVAVLGWLAHIRSVNNSWGKPYSSRSVQAFTRCVIAFFHWLVQHDHLQVNPIAQLKEPKATKTLIRVFTDDELKRMDVACERTGANHNGYSPDERKALAARDRAILWFLLSTGVRVSELCGVLFSDIDWDTGMVYIRGKGAKERHIPFGKVAKQHLNTYIKYWRGMPAEDGDEHVFLNVFGGSISVGAVWDMFARLKIVADIPDKRVSPHTCRHWFAVNCIKQGLPTIALKGFLGHETWEMIEVYVHLAEQDNVTLYAQHSPVDNLSMHHSVKTRREQMREWRKAARGGKQSKK</sequence>
<keyword evidence="3 5" id="KW-0238">DNA-binding</keyword>
<dbReference type="EMBL" id="BKZW01000001">
    <property type="protein sequence ID" value="GER86186.1"/>
    <property type="molecule type" value="Genomic_DNA"/>
</dbReference>
<organism evidence="9 10">
    <name type="scientific">Dictyobacter vulcani</name>
    <dbReference type="NCBI Taxonomy" id="2607529"/>
    <lineage>
        <taxon>Bacteria</taxon>
        <taxon>Bacillati</taxon>
        <taxon>Chloroflexota</taxon>
        <taxon>Ktedonobacteria</taxon>
        <taxon>Ktedonobacterales</taxon>
        <taxon>Dictyobacteraceae</taxon>
        <taxon>Dictyobacter</taxon>
    </lineage>
</organism>
<dbReference type="InterPro" id="IPR044068">
    <property type="entry name" value="CB"/>
</dbReference>
<dbReference type="RefSeq" id="WP_151754354.1">
    <property type="nucleotide sequence ID" value="NZ_BKZW01000001.1"/>
</dbReference>
<evidence type="ECO:0000313" key="9">
    <source>
        <dbReference type="EMBL" id="GER86186.1"/>
    </source>
</evidence>
<dbReference type="PANTHER" id="PTHR30349:SF41">
    <property type="entry name" value="INTEGRASE_RECOMBINASE PROTEIN MJ0367-RELATED"/>
    <property type="match status" value="1"/>
</dbReference>